<dbReference type="GO" id="GO:0016829">
    <property type="term" value="F:lyase activity"/>
    <property type="evidence" value="ECO:0007669"/>
    <property type="project" value="UniProtKB-KW"/>
</dbReference>
<sequence length="123" mass="13029">MFVRAIIFFVVCLGSIQAAVIERQTGGCTCGGNRYTSSDVARAVDKAEAGGASDYPHQYHDFEGFLFPACAGEFFEFPLKTGTAYNGGSPGADRVIYDETGDVCACLTHTGAPSTNGFIECSF</sequence>
<dbReference type="PANTHER" id="PTHR42104:SF1">
    <property type="entry name" value="EXTRACELLULAR GUANYL-SPECIFIC RIBONUCLEASE RNTA (AFU_ORTHOLOGUE AFUA_4G03230)"/>
    <property type="match status" value="1"/>
</dbReference>
<dbReference type="InterPro" id="IPR016191">
    <property type="entry name" value="Ribonuclease/ribotoxin"/>
</dbReference>
<dbReference type="Gene3D" id="3.10.450.30">
    <property type="entry name" value="Microbial ribonucleases"/>
    <property type="match status" value="1"/>
</dbReference>
<protein>
    <submittedName>
        <fullName evidence="7">Ribonuclease T1</fullName>
    </submittedName>
</protein>
<dbReference type="Pfam" id="PF00545">
    <property type="entry name" value="Ribonuclease"/>
    <property type="match status" value="1"/>
</dbReference>
<keyword evidence="2" id="KW-0255">Endonuclease</keyword>
<evidence type="ECO:0000256" key="3">
    <source>
        <dbReference type="ARBA" id="ARBA00022801"/>
    </source>
</evidence>
<dbReference type="OrthoDB" id="5425539at2759"/>
<dbReference type="InterPro" id="IPR000026">
    <property type="entry name" value="N1-like"/>
</dbReference>
<accession>A0A9P5Y0L8</accession>
<evidence type="ECO:0000256" key="6">
    <source>
        <dbReference type="SAM" id="SignalP"/>
    </source>
</evidence>
<dbReference type="PANTHER" id="PTHR42104">
    <property type="entry name" value="EXTRACELLULAR GUANYL-SPECIFIC RIBONUCLEASE RNTA (AFU_ORTHOLOGUE AFUA_4G03230)"/>
    <property type="match status" value="1"/>
</dbReference>
<organism evidence="7 8">
    <name type="scientific">Collybia nuda</name>
    <dbReference type="NCBI Taxonomy" id="64659"/>
    <lineage>
        <taxon>Eukaryota</taxon>
        <taxon>Fungi</taxon>
        <taxon>Dikarya</taxon>
        <taxon>Basidiomycota</taxon>
        <taxon>Agaricomycotina</taxon>
        <taxon>Agaricomycetes</taxon>
        <taxon>Agaricomycetidae</taxon>
        <taxon>Agaricales</taxon>
        <taxon>Tricholomatineae</taxon>
        <taxon>Clitocybaceae</taxon>
        <taxon>Collybia</taxon>
    </lineage>
</organism>
<keyword evidence="6" id="KW-0732">Signal</keyword>
<feature type="chain" id="PRO_5040112940" evidence="6">
    <location>
        <begin position="19"/>
        <end position="123"/>
    </location>
</feature>
<evidence type="ECO:0000256" key="2">
    <source>
        <dbReference type="ARBA" id="ARBA00022759"/>
    </source>
</evidence>
<gene>
    <name evidence="7" type="ORF">BDZ94DRAFT_1266776</name>
</gene>
<reference evidence="7" key="1">
    <citation type="submission" date="2020-11" db="EMBL/GenBank/DDBJ databases">
        <authorList>
            <consortium name="DOE Joint Genome Institute"/>
            <person name="Ahrendt S."/>
            <person name="Riley R."/>
            <person name="Andreopoulos W."/>
            <person name="Labutti K."/>
            <person name="Pangilinan J."/>
            <person name="Ruiz-Duenas F.J."/>
            <person name="Barrasa J.M."/>
            <person name="Sanchez-Garcia M."/>
            <person name="Camarero S."/>
            <person name="Miyauchi S."/>
            <person name="Serrano A."/>
            <person name="Linde D."/>
            <person name="Babiker R."/>
            <person name="Drula E."/>
            <person name="Ayuso-Fernandez I."/>
            <person name="Pacheco R."/>
            <person name="Padilla G."/>
            <person name="Ferreira P."/>
            <person name="Barriuso J."/>
            <person name="Kellner H."/>
            <person name="Castanera R."/>
            <person name="Alfaro M."/>
            <person name="Ramirez L."/>
            <person name="Pisabarro A.G."/>
            <person name="Kuo A."/>
            <person name="Tritt A."/>
            <person name="Lipzen A."/>
            <person name="He G."/>
            <person name="Yan M."/>
            <person name="Ng V."/>
            <person name="Cullen D."/>
            <person name="Martin F."/>
            <person name="Rosso M.-N."/>
            <person name="Henrissat B."/>
            <person name="Hibbett D."/>
            <person name="Martinez A.T."/>
            <person name="Grigoriev I.V."/>
        </authorList>
    </citation>
    <scope>NUCLEOTIDE SEQUENCE</scope>
    <source>
        <strain evidence="7">CBS 247.69</strain>
    </source>
</reference>
<proteinExistence type="predicted"/>
<dbReference type="EMBL" id="MU150304">
    <property type="protein sequence ID" value="KAF9460153.1"/>
    <property type="molecule type" value="Genomic_DNA"/>
</dbReference>
<evidence type="ECO:0000313" key="8">
    <source>
        <dbReference type="Proteomes" id="UP000807353"/>
    </source>
</evidence>
<keyword evidence="3" id="KW-0378">Hydrolase</keyword>
<evidence type="ECO:0000256" key="1">
    <source>
        <dbReference type="ARBA" id="ARBA00022722"/>
    </source>
</evidence>
<evidence type="ECO:0000256" key="5">
    <source>
        <dbReference type="ARBA" id="ARBA00023239"/>
    </source>
</evidence>
<dbReference type="GO" id="GO:0004521">
    <property type="term" value="F:RNA endonuclease activity"/>
    <property type="evidence" value="ECO:0007669"/>
    <property type="project" value="InterPro"/>
</dbReference>
<evidence type="ECO:0000256" key="4">
    <source>
        <dbReference type="ARBA" id="ARBA00023157"/>
    </source>
</evidence>
<dbReference type="SUPFAM" id="SSF53933">
    <property type="entry name" value="Microbial ribonucleases"/>
    <property type="match status" value="1"/>
</dbReference>
<keyword evidence="1" id="KW-0540">Nuclease</keyword>
<evidence type="ECO:0000313" key="7">
    <source>
        <dbReference type="EMBL" id="KAF9460153.1"/>
    </source>
</evidence>
<dbReference type="GO" id="GO:0016787">
    <property type="term" value="F:hydrolase activity"/>
    <property type="evidence" value="ECO:0007669"/>
    <property type="project" value="UniProtKB-KW"/>
</dbReference>
<feature type="signal peptide" evidence="6">
    <location>
        <begin position="1"/>
        <end position="18"/>
    </location>
</feature>
<name>A0A9P5Y0L8_9AGAR</name>
<dbReference type="AlphaFoldDB" id="A0A9P5Y0L8"/>
<keyword evidence="8" id="KW-1185">Reference proteome</keyword>
<comment type="caution">
    <text evidence="7">The sequence shown here is derived from an EMBL/GenBank/DDBJ whole genome shotgun (WGS) entry which is preliminary data.</text>
</comment>
<dbReference type="GO" id="GO:0003723">
    <property type="term" value="F:RNA binding"/>
    <property type="evidence" value="ECO:0007669"/>
    <property type="project" value="InterPro"/>
</dbReference>
<dbReference type="Proteomes" id="UP000807353">
    <property type="component" value="Unassembled WGS sequence"/>
</dbReference>
<keyword evidence="5" id="KW-0456">Lyase</keyword>
<keyword evidence="4" id="KW-1015">Disulfide bond</keyword>